<protein>
    <submittedName>
        <fullName evidence="1">Uncharacterized protein</fullName>
    </submittedName>
</protein>
<reference evidence="1 2" key="1">
    <citation type="submission" date="2015-01" db="EMBL/GenBank/DDBJ databases">
        <title>Evolution of Trichinella species and genotypes.</title>
        <authorList>
            <person name="Korhonen P.K."/>
            <person name="Edoardo P."/>
            <person name="Giuseppe L.R."/>
            <person name="Gasser R.B."/>
        </authorList>
    </citation>
    <scope>NUCLEOTIDE SEQUENCE [LARGE SCALE GENOMIC DNA]</scope>
    <source>
        <strain evidence="1">ISS417</strain>
    </source>
</reference>
<dbReference type="Proteomes" id="UP000055048">
    <property type="component" value="Unassembled WGS sequence"/>
</dbReference>
<organism evidence="1 2">
    <name type="scientific">Trichinella murrelli</name>
    <dbReference type="NCBI Taxonomy" id="144512"/>
    <lineage>
        <taxon>Eukaryota</taxon>
        <taxon>Metazoa</taxon>
        <taxon>Ecdysozoa</taxon>
        <taxon>Nematoda</taxon>
        <taxon>Enoplea</taxon>
        <taxon>Dorylaimia</taxon>
        <taxon>Trichinellida</taxon>
        <taxon>Trichinellidae</taxon>
        <taxon>Trichinella</taxon>
    </lineage>
</organism>
<comment type="caution">
    <text evidence="1">The sequence shown here is derived from an EMBL/GenBank/DDBJ whole genome shotgun (WGS) entry which is preliminary data.</text>
</comment>
<sequence>MFYLERFKRRWYSQKKLGYEKSSTCIYKERVVAPRTPVTDVLQTSNSQYIRTLCDYYASVVYWNTVCGHTPKVSNKSCST</sequence>
<evidence type="ECO:0000313" key="1">
    <source>
        <dbReference type="EMBL" id="KRX30319.1"/>
    </source>
</evidence>
<accession>A0A0V0STI9</accession>
<gene>
    <name evidence="1" type="ORF">T05_3074</name>
</gene>
<dbReference type="EMBL" id="JYDJ01002563">
    <property type="protein sequence ID" value="KRX30319.1"/>
    <property type="molecule type" value="Genomic_DNA"/>
</dbReference>
<name>A0A0V0STI9_9BILA</name>
<dbReference type="AlphaFoldDB" id="A0A0V0STI9"/>
<keyword evidence="2" id="KW-1185">Reference proteome</keyword>
<proteinExistence type="predicted"/>
<evidence type="ECO:0000313" key="2">
    <source>
        <dbReference type="Proteomes" id="UP000055048"/>
    </source>
</evidence>